<dbReference type="PANTHER" id="PTHR46558">
    <property type="entry name" value="TRACRIPTIONAL REGULATORY PROTEIN-RELATED-RELATED"/>
    <property type="match status" value="1"/>
</dbReference>
<reference evidence="5" key="1">
    <citation type="submission" date="2016-10" db="EMBL/GenBank/DDBJ databases">
        <authorList>
            <person name="Varghese N."/>
            <person name="Submissions S."/>
        </authorList>
    </citation>
    <scope>NUCLEOTIDE SEQUENCE [LARGE SCALE GENOMIC DNA]</scope>
    <source>
        <strain>GEY</strain>
        <strain evidence="5">DSM 9560</strain>
    </source>
</reference>
<accession>A0A1I2FR04</accession>
<protein>
    <submittedName>
        <fullName evidence="4">Helix-turn-helix</fullName>
    </submittedName>
</protein>
<organism evidence="4 5">
    <name type="scientific">Thermoflexibacter ruber</name>
    <dbReference type="NCBI Taxonomy" id="1003"/>
    <lineage>
        <taxon>Bacteria</taxon>
        <taxon>Pseudomonadati</taxon>
        <taxon>Bacteroidota</taxon>
        <taxon>Cytophagia</taxon>
        <taxon>Cytophagales</taxon>
        <taxon>Thermoflexibacteraceae</taxon>
        <taxon>Thermoflexibacter</taxon>
    </lineage>
</organism>
<evidence type="ECO:0000256" key="2">
    <source>
        <dbReference type="SAM" id="Coils"/>
    </source>
</evidence>
<dbReference type="RefSeq" id="WP_091544492.1">
    <property type="nucleotide sequence ID" value="NZ_FONY01000015.1"/>
</dbReference>
<evidence type="ECO:0000259" key="3">
    <source>
        <dbReference type="PROSITE" id="PS50943"/>
    </source>
</evidence>
<keyword evidence="1" id="KW-0238">DNA-binding</keyword>
<dbReference type="SUPFAM" id="SSF47413">
    <property type="entry name" value="lambda repressor-like DNA-binding domains"/>
    <property type="match status" value="1"/>
</dbReference>
<dbReference type="Proteomes" id="UP000199513">
    <property type="component" value="Unassembled WGS sequence"/>
</dbReference>
<dbReference type="PROSITE" id="PS50943">
    <property type="entry name" value="HTH_CROC1"/>
    <property type="match status" value="1"/>
</dbReference>
<dbReference type="PANTHER" id="PTHR46558:SF11">
    <property type="entry name" value="HTH-TYPE TRANSCRIPTIONAL REGULATOR XRE"/>
    <property type="match status" value="1"/>
</dbReference>
<dbReference type="OrthoDB" id="955486at2"/>
<name>A0A1I2FR04_9BACT</name>
<dbReference type="SMART" id="SM00530">
    <property type="entry name" value="HTH_XRE"/>
    <property type="match status" value="1"/>
</dbReference>
<dbReference type="AlphaFoldDB" id="A0A1I2FR04"/>
<dbReference type="InterPro" id="IPR001387">
    <property type="entry name" value="Cro/C1-type_HTH"/>
</dbReference>
<evidence type="ECO:0000313" key="5">
    <source>
        <dbReference type="Proteomes" id="UP000199513"/>
    </source>
</evidence>
<feature type="coiled-coil region" evidence="2">
    <location>
        <begin position="83"/>
        <end position="110"/>
    </location>
</feature>
<keyword evidence="5" id="KW-1185">Reference proteome</keyword>
<dbReference type="GO" id="GO:0003677">
    <property type="term" value="F:DNA binding"/>
    <property type="evidence" value="ECO:0007669"/>
    <property type="project" value="UniProtKB-KW"/>
</dbReference>
<dbReference type="Gene3D" id="1.10.260.40">
    <property type="entry name" value="lambda repressor-like DNA-binding domains"/>
    <property type="match status" value="1"/>
</dbReference>
<dbReference type="CDD" id="cd00093">
    <property type="entry name" value="HTH_XRE"/>
    <property type="match status" value="1"/>
</dbReference>
<dbReference type="Pfam" id="PF01381">
    <property type="entry name" value="HTH_3"/>
    <property type="match status" value="1"/>
</dbReference>
<feature type="domain" description="HTH cro/C1-type" evidence="3">
    <location>
        <begin position="11"/>
        <end position="63"/>
    </location>
</feature>
<dbReference type="InterPro" id="IPR010982">
    <property type="entry name" value="Lambda_DNA-bd_dom_sf"/>
</dbReference>
<proteinExistence type="predicted"/>
<evidence type="ECO:0000313" key="4">
    <source>
        <dbReference type="EMBL" id="SFF07864.1"/>
    </source>
</evidence>
<evidence type="ECO:0000256" key="1">
    <source>
        <dbReference type="ARBA" id="ARBA00023125"/>
    </source>
</evidence>
<dbReference type="STRING" id="1003.SAMN04488541_101514"/>
<dbReference type="EMBL" id="FONY01000015">
    <property type="protein sequence ID" value="SFF07864.1"/>
    <property type="molecule type" value="Genomic_DNA"/>
</dbReference>
<gene>
    <name evidence="4" type="ORF">SAMN04488541_101514</name>
</gene>
<keyword evidence="2" id="KW-0175">Coiled coil</keyword>
<sequence length="116" mass="13464">MDDLKEILELIREKRKERGITQADMAAKLGISQSAYKDIEIGKTDLKVRTLQQIADILGIDLFAKKSSNKEQSLIAINPENIYRDINELKRNQEEMKNELNQKLDEILNFFGKKKK</sequence>